<keyword evidence="2 7" id="KW-0853">WD repeat</keyword>
<reference evidence="8 9" key="1">
    <citation type="journal article" date="2024" name="Science">
        <title>Giant polyketide synthase enzymes in the biosynthesis of giant marine polyether toxins.</title>
        <authorList>
            <person name="Fallon T.R."/>
            <person name="Shende V.V."/>
            <person name="Wierzbicki I.H."/>
            <person name="Pendleton A.L."/>
            <person name="Watervoot N.F."/>
            <person name="Auber R.P."/>
            <person name="Gonzalez D.J."/>
            <person name="Wisecaver J.H."/>
            <person name="Moore B.S."/>
        </authorList>
    </citation>
    <scope>NUCLEOTIDE SEQUENCE [LARGE SCALE GENOMIC DNA]</scope>
    <source>
        <strain evidence="8 9">12B1</strain>
    </source>
</reference>
<dbReference type="InterPro" id="IPR036322">
    <property type="entry name" value="WD40_repeat_dom_sf"/>
</dbReference>
<evidence type="ECO:0000256" key="4">
    <source>
        <dbReference type="ARBA" id="ARBA00022737"/>
    </source>
</evidence>
<comment type="caution">
    <text evidence="8">The sequence shown here is derived from an EMBL/GenBank/DDBJ whole genome shotgun (WGS) entry which is preliminary data.</text>
</comment>
<dbReference type="InterPro" id="IPR044633">
    <property type="entry name" value="CstF1-like"/>
</dbReference>
<keyword evidence="3" id="KW-0507">mRNA processing</keyword>
<keyword evidence="9" id="KW-1185">Reference proteome</keyword>
<dbReference type="GO" id="GO:0031124">
    <property type="term" value="P:mRNA 3'-end processing"/>
    <property type="evidence" value="ECO:0007669"/>
    <property type="project" value="InterPro"/>
</dbReference>
<dbReference type="SMART" id="SM00320">
    <property type="entry name" value="WD40"/>
    <property type="match status" value="7"/>
</dbReference>
<evidence type="ECO:0000313" key="8">
    <source>
        <dbReference type="EMBL" id="KAL1527876.1"/>
    </source>
</evidence>
<dbReference type="InterPro" id="IPR001680">
    <property type="entry name" value="WD40_rpt"/>
</dbReference>
<evidence type="ECO:0000256" key="6">
    <source>
        <dbReference type="ARBA" id="ARBA00029851"/>
    </source>
</evidence>
<dbReference type="AlphaFoldDB" id="A0AB34K494"/>
<dbReference type="InterPro" id="IPR015943">
    <property type="entry name" value="WD40/YVTN_repeat-like_dom_sf"/>
</dbReference>
<keyword evidence="5" id="KW-0539">Nucleus</keyword>
<feature type="repeat" description="WD" evidence="7">
    <location>
        <begin position="263"/>
        <end position="304"/>
    </location>
</feature>
<dbReference type="PROSITE" id="PS00678">
    <property type="entry name" value="WD_REPEATS_1"/>
    <property type="match status" value="1"/>
</dbReference>
<dbReference type="EMBL" id="JBGBPQ010000002">
    <property type="protein sequence ID" value="KAL1527876.1"/>
    <property type="molecule type" value="Genomic_DNA"/>
</dbReference>
<evidence type="ECO:0000256" key="7">
    <source>
        <dbReference type="PROSITE-ProRule" id="PRU00221"/>
    </source>
</evidence>
<evidence type="ECO:0000313" key="9">
    <source>
        <dbReference type="Proteomes" id="UP001515480"/>
    </source>
</evidence>
<dbReference type="GO" id="GO:0003723">
    <property type="term" value="F:RNA binding"/>
    <property type="evidence" value="ECO:0007669"/>
    <property type="project" value="TreeGrafter"/>
</dbReference>
<name>A0AB34K494_PRYPA</name>
<dbReference type="Gene3D" id="2.130.10.10">
    <property type="entry name" value="YVTN repeat-like/Quinoprotein amine dehydrogenase"/>
    <property type="match status" value="1"/>
</dbReference>
<protein>
    <recommendedName>
        <fullName evidence="6">Cleavage stimulation factor 50 kDa subunit</fullName>
    </recommendedName>
</protein>
<comment type="subcellular location">
    <subcellularLocation>
        <location evidence="1">Nucleus</location>
    </subcellularLocation>
</comment>
<organism evidence="8 9">
    <name type="scientific">Prymnesium parvum</name>
    <name type="common">Toxic golden alga</name>
    <dbReference type="NCBI Taxonomy" id="97485"/>
    <lineage>
        <taxon>Eukaryota</taxon>
        <taxon>Haptista</taxon>
        <taxon>Haptophyta</taxon>
        <taxon>Prymnesiophyceae</taxon>
        <taxon>Prymnesiales</taxon>
        <taxon>Prymnesiaceae</taxon>
        <taxon>Prymnesium</taxon>
    </lineage>
</organism>
<evidence type="ECO:0000256" key="1">
    <source>
        <dbReference type="ARBA" id="ARBA00004123"/>
    </source>
</evidence>
<dbReference type="Pfam" id="PF00400">
    <property type="entry name" value="WD40"/>
    <property type="match status" value="4"/>
</dbReference>
<dbReference type="PROSITE" id="PS50082">
    <property type="entry name" value="WD_REPEATS_2"/>
    <property type="match status" value="2"/>
</dbReference>
<evidence type="ECO:0000256" key="5">
    <source>
        <dbReference type="ARBA" id="ARBA00023242"/>
    </source>
</evidence>
<dbReference type="PROSITE" id="PS50294">
    <property type="entry name" value="WD_REPEATS_REGION"/>
    <property type="match status" value="2"/>
</dbReference>
<gene>
    <name evidence="8" type="ORF">AB1Y20_009252</name>
</gene>
<evidence type="ECO:0000256" key="2">
    <source>
        <dbReference type="ARBA" id="ARBA00022574"/>
    </source>
</evidence>
<dbReference type="PANTHER" id="PTHR44133:SF2">
    <property type="entry name" value="CLEAVAGE STIMULATION FACTOR SUBUNIT 1"/>
    <property type="match status" value="1"/>
</dbReference>
<dbReference type="GO" id="GO:0005848">
    <property type="term" value="C:mRNA cleavage stimulating factor complex"/>
    <property type="evidence" value="ECO:0007669"/>
    <property type="project" value="InterPro"/>
</dbReference>
<dbReference type="PANTHER" id="PTHR44133">
    <property type="entry name" value="CLEAVAGE STIMULATION FACTOR SUBUNIT 1"/>
    <property type="match status" value="1"/>
</dbReference>
<proteinExistence type="predicted"/>
<accession>A0AB34K494</accession>
<dbReference type="Proteomes" id="UP001515480">
    <property type="component" value="Unassembled WGS sequence"/>
</dbReference>
<evidence type="ECO:0000256" key="3">
    <source>
        <dbReference type="ARBA" id="ARBA00022664"/>
    </source>
</evidence>
<keyword evidence="4" id="KW-0677">Repeat</keyword>
<dbReference type="InterPro" id="IPR019775">
    <property type="entry name" value="WD40_repeat_CS"/>
</dbReference>
<dbReference type="SUPFAM" id="SSF50978">
    <property type="entry name" value="WD40 repeat-like"/>
    <property type="match status" value="1"/>
</dbReference>
<sequence>MATRPLYNLVAAQLQDDGLPHVAQIVATATLTPFPRPGALPKHALQQQLTGDLGALDLLDASAASVPSYEHSSYFSRLALPQPGLAARFTADGKLFAIGSPDGSVKLLDAWGLLNGRMGDAGPASLLVQTCLPELPFPVRDVEFNPRGGLLVSASQDCTMRFYDVARGALRAKRKCTDTHPIHSIAHHPAGEVLLAATAHPALHIYDLASFRCFLSPVETEHHAAAITQAVWAADGSVFASCSADAIKIWDGATCRCVRTIPLAHSGAAVSSIAFSSSGSFLLSSGGDSCARLWDVGSGRLVRTYEGAMIHSLRATSCFSHDEAHILAVDEASASVIIWSSHSGDVVQRCPGHPRGVGVLCHSPAHAAFLTCSDDGQTRVWTSADL</sequence>
<feature type="repeat" description="WD" evidence="7">
    <location>
        <begin position="139"/>
        <end position="173"/>
    </location>
</feature>